<proteinExistence type="predicted"/>
<dbReference type="STRING" id="456442.Mboo_1720"/>
<dbReference type="Gene3D" id="1.10.30.50">
    <property type="match status" value="1"/>
</dbReference>
<dbReference type="Gene3D" id="3.10.590.10">
    <property type="entry name" value="ph1033 like domains"/>
    <property type="match status" value="1"/>
</dbReference>
<dbReference type="GO" id="GO:0008270">
    <property type="term" value="F:zinc ion binding"/>
    <property type="evidence" value="ECO:0007669"/>
    <property type="project" value="InterPro"/>
</dbReference>
<sequence>MSNVWIFQSNPKYYDLIRDLGELTRMESGWPIRQQKNKIEKGDLALLWVSGENRGIYATADIISKPKMEKVDFTDSWVNPKRSADGKTEELMVELGPMTILKPPLLESELKQIRELFSLSIMRQHNGTNFPVTESEWDILSKEIEKRTLTKYEEIFTCPEYFTEGKEREIIQTIYERNSKLREMAIKMHGTTCSVCGFNFAKKYGILSEGYIEIHHLVPHSEHKIKGESEINPETDLIPLCSNCHRIIHKPEKMLSIEELKKIVKS</sequence>
<gene>
    <name evidence="2" type="ordered locus">Mboo_1720</name>
</gene>
<dbReference type="Proteomes" id="UP000002408">
    <property type="component" value="Chromosome"/>
</dbReference>
<keyword evidence="2" id="KW-0255">Endonuclease</keyword>
<keyword evidence="2" id="KW-0540">Nuclease</keyword>
<dbReference type="HOGENOM" id="CLU_063033_0_0_2"/>
<dbReference type="InterPro" id="IPR002711">
    <property type="entry name" value="HNH"/>
</dbReference>
<dbReference type="GeneID" id="60596132"/>
<dbReference type="GO" id="GO:0003676">
    <property type="term" value="F:nucleic acid binding"/>
    <property type="evidence" value="ECO:0007669"/>
    <property type="project" value="InterPro"/>
</dbReference>
<dbReference type="eggNOG" id="arCOG06811">
    <property type="taxonomic scope" value="Archaea"/>
</dbReference>
<evidence type="ECO:0000313" key="2">
    <source>
        <dbReference type="EMBL" id="ABS56237.1"/>
    </source>
</evidence>
<dbReference type="GO" id="GO:0004519">
    <property type="term" value="F:endonuclease activity"/>
    <property type="evidence" value="ECO:0007669"/>
    <property type="project" value="UniProtKB-KW"/>
</dbReference>
<dbReference type="KEGG" id="mbn:Mboo_1720"/>
<dbReference type="RefSeq" id="WP_012107285.1">
    <property type="nucleotide sequence ID" value="NC_009712.1"/>
</dbReference>
<dbReference type="OrthoDB" id="130393at2157"/>
<evidence type="ECO:0000259" key="1">
    <source>
        <dbReference type="SMART" id="SM00507"/>
    </source>
</evidence>
<dbReference type="AlphaFoldDB" id="A7I926"/>
<dbReference type="InterPro" id="IPR015947">
    <property type="entry name" value="PUA-like_sf"/>
</dbReference>
<feature type="domain" description="HNH nuclease" evidence="1">
    <location>
        <begin position="180"/>
        <end position="246"/>
    </location>
</feature>
<dbReference type="CDD" id="cd00085">
    <property type="entry name" value="HNHc"/>
    <property type="match status" value="1"/>
</dbReference>
<keyword evidence="2" id="KW-0378">Hydrolase</keyword>
<keyword evidence="3" id="KW-1185">Reference proteome</keyword>
<dbReference type="EMBL" id="CP000780">
    <property type="protein sequence ID" value="ABS56237.1"/>
    <property type="molecule type" value="Genomic_DNA"/>
</dbReference>
<reference evidence="3" key="1">
    <citation type="journal article" date="2015" name="Microbiology">
        <title>Genome of Methanoregula boonei 6A8 reveals adaptations to oligotrophic peatland environments.</title>
        <authorList>
            <person name="Braeuer S."/>
            <person name="Cadillo-Quiroz H."/>
            <person name="Kyrpides N."/>
            <person name="Woyke T."/>
            <person name="Goodwin L."/>
            <person name="Detter C."/>
            <person name="Podell S."/>
            <person name="Yavitt J.B."/>
            <person name="Zinder S.H."/>
        </authorList>
    </citation>
    <scope>NUCLEOTIDE SEQUENCE [LARGE SCALE GENOMIC DNA]</scope>
    <source>
        <strain evidence="3">DSM 21154 / JCM 14090 / 6A8</strain>
    </source>
</reference>
<organism evidence="2 3">
    <name type="scientific">Methanoregula boonei (strain DSM 21154 / JCM 14090 / 6A8)</name>
    <dbReference type="NCBI Taxonomy" id="456442"/>
    <lineage>
        <taxon>Archaea</taxon>
        <taxon>Methanobacteriati</taxon>
        <taxon>Methanobacteriota</taxon>
        <taxon>Stenosarchaea group</taxon>
        <taxon>Methanomicrobia</taxon>
        <taxon>Methanomicrobiales</taxon>
        <taxon>Methanoregulaceae</taxon>
        <taxon>Methanoregula</taxon>
    </lineage>
</organism>
<dbReference type="InterPro" id="IPR002740">
    <property type="entry name" value="EVE_domain"/>
</dbReference>
<dbReference type="Pfam" id="PF01878">
    <property type="entry name" value="EVE"/>
    <property type="match status" value="1"/>
</dbReference>
<accession>A7I926</accession>
<protein>
    <submittedName>
        <fullName evidence="2">HNH endonuclease</fullName>
    </submittedName>
</protein>
<dbReference type="Pfam" id="PF01844">
    <property type="entry name" value="HNH"/>
    <property type="match status" value="1"/>
</dbReference>
<dbReference type="SUPFAM" id="SSF88697">
    <property type="entry name" value="PUA domain-like"/>
    <property type="match status" value="1"/>
</dbReference>
<name>A7I926_METB6</name>
<dbReference type="InterPro" id="IPR003615">
    <property type="entry name" value="HNH_nuc"/>
</dbReference>
<evidence type="ECO:0000313" key="3">
    <source>
        <dbReference type="Proteomes" id="UP000002408"/>
    </source>
</evidence>
<dbReference type="SMART" id="SM00507">
    <property type="entry name" value="HNHc"/>
    <property type="match status" value="1"/>
</dbReference>